<dbReference type="InterPro" id="IPR007110">
    <property type="entry name" value="Ig-like_dom"/>
</dbReference>
<evidence type="ECO:0000313" key="15">
    <source>
        <dbReference type="Proteomes" id="UP000694424"/>
    </source>
</evidence>
<sequence length="244" mass="27511">MDPREKLRPAPSLGPRGPLVMPNRSPAPPASPAPRATMARQWLRLYLCLQVPGFCTSLLLSQTPGHILAQTNNRTEITCHMKKDQSGVYWYRWNQERQLFQFLVFSNPLGKNTYGTNISGEKFGVYGGSSRNSYNLHIHRLQGSDNGTYYCTISQSSELIFGNGTRLSVVDVLPLPSKSTRAPPSKKPTRCITKSKPVDKKGCCSPFVWIPLAACALTLLLCLAAAIYRFHRLRRRLWLRVHRQ</sequence>
<evidence type="ECO:0000259" key="13">
    <source>
        <dbReference type="PROSITE" id="PS50835"/>
    </source>
</evidence>
<dbReference type="PROSITE" id="PS50835">
    <property type="entry name" value="IG_LIKE"/>
    <property type="match status" value="1"/>
</dbReference>
<dbReference type="GO" id="GO:0016020">
    <property type="term" value="C:membrane"/>
    <property type="evidence" value="ECO:0007669"/>
    <property type="project" value="UniProtKB-SubCell"/>
</dbReference>
<keyword evidence="5 12" id="KW-1133">Transmembrane helix</keyword>
<evidence type="ECO:0000256" key="8">
    <source>
        <dbReference type="ARBA" id="ARBA00023157"/>
    </source>
</evidence>
<dbReference type="Proteomes" id="UP000694424">
    <property type="component" value="Unplaced"/>
</dbReference>
<keyword evidence="3" id="KW-0732">Signal</keyword>
<evidence type="ECO:0000313" key="14">
    <source>
        <dbReference type="Ensembl" id="ENSAOWP00000010510.1"/>
    </source>
</evidence>
<keyword evidence="9" id="KW-0325">Glycoprotein</keyword>
<name>A0A8B9S6H6_APTOW</name>
<evidence type="ECO:0000256" key="10">
    <source>
        <dbReference type="ARBA" id="ARBA00023319"/>
    </source>
</evidence>
<dbReference type="GO" id="GO:0042288">
    <property type="term" value="F:MHC class I protein binding"/>
    <property type="evidence" value="ECO:0007669"/>
    <property type="project" value="InterPro"/>
</dbReference>
<keyword evidence="6" id="KW-1064">Adaptive immunity</keyword>
<evidence type="ECO:0000256" key="3">
    <source>
        <dbReference type="ARBA" id="ARBA00022729"/>
    </source>
</evidence>
<feature type="transmembrane region" description="Helical" evidence="12">
    <location>
        <begin position="207"/>
        <end position="230"/>
    </location>
</feature>
<dbReference type="AlphaFoldDB" id="A0A8B9S6H6"/>
<dbReference type="InterPro" id="IPR013783">
    <property type="entry name" value="Ig-like_fold"/>
</dbReference>
<dbReference type="Ensembl" id="ENSAOWT00000011945.1">
    <property type="protein sequence ID" value="ENSAOWP00000010510.1"/>
    <property type="gene ID" value="ENSAOWG00000007239.1"/>
</dbReference>
<dbReference type="GO" id="GO:0050776">
    <property type="term" value="P:regulation of immune response"/>
    <property type="evidence" value="ECO:0007669"/>
    <property type="project" value="InterPro"/>
</dbReference>
<keyword evidence="8" id="KW-1015">Disulfide bond</keyword>
<dbReference type="PANTHER" id="PTHR11292:SF7">
    <property type="entry name" value="T-CELL SURFACE GLYCOPROTEIN CD8 BETA CHAIN-RELATED"/>
    <property type="match status" value="1"/>
</dbReference>
<proteinExistence type="predicted"/>
<organism evidence="14 15">
    <name type="scientific">Apteryx owenii</name>
    <name type="common">Little spotted kiwi</name>
    <dbReference type="NCBI Taxonomy" id="8824"/>
    <lineage>
        <taxon>Eukaryota</taxon>
        <taxon>Metazoa</taxon>
        <taxon>Chordata</taxon>
        <taxon>Craniata</taxon>
        <taxon>Vertebrata</taxon>
        <taxon>Euteleostomi</taxon>
        <taxon>Archelosauria</taxon>
        <taxon>Archosauria</taxon>
        <taxon>Dinosauria</taxon>
        <taxon>Saurischia</taxon>
        <taxon>Theropoda</taxon>
        <taxon>Coelurosauria</taxon>
        <taxon>Aves</taxon>
        <taxon>Palaeognathae</taxon>
        <taxon>Apterygiformes</taxon>
        <taxon>Apterygidae</taxon>
        <taxon>Apteryx</taxon>
    </lineage>
</organism>
<evidence type="ECO:0000256" key="9">
    <source>
        <dbReference type="ARBA" id="ARBA00023180"/>
    </source>
</evidence>
<accession>A0A8B9S6H6</accession>
<dbReference type="SMART" id="SM00409">
    <property type="entry name" value="IG"/>
    <property type="match status" value="1"/>
</dbReference>
<dbReference type="Pfam" id="PF07686">
    <property type="entry name" value="V-set"/>
    <property type="match status" value="1"/>
</dbReference>
<evidence type="ECO:0000256" key="5">
    <source>
        <dbReference type="ARBA" id="ARBA00022989"/>
    </source>
</evidence>
<dbReference type="GO" id="GO:0002250">
    <property type="term" value="P:adaptive immune response"/>
    <property type="evidence" value="ECO:0007669"/>
    <property type="project" value="UniProtKB-KW"/>
</dbReference>
<evidence type="ECO:0000256" key="6">
    <source>
        <dbReference type="ARBA" id="ARBA00023130"/>
    </source>
</evidence>
<dbReference type="InterPro" id="IPR042414">
    <property type="entry name" value="CD8B"/>
</dbReference>
<keyword evidence="10" id="KW-0393">Immunoglobulin domain</keyword>
<dbReference type="InterPro" id="IPR036179">
    <property type="entry name" value="Ig-like_dom_sf"/>
</dbReference>
<dbReference type="InterPro" id="IPR013106">
    <property type="entry name" value="Ig_V-set"/>
</dbReference>
<dbReference type="GO" id="GO:0015026">
    <property type="term" value="F:coreceptor activity"/>
    <property type="evidence" value="ECO:0007669"/>
    <property type="project" value="InterPro"/>
</dbReference>
<feature type="region of interest" description="Disordered" evidence="11">
    <location>
        <begin position="1"/>
        <end position="34"/>
    </location>
</feature>
<keyword evidence="2 12" id="KW-0812">Transmembrane</keyword>
<evidence type="ECO:0000256" key="4">
    <source>
        <dbReference type="ARBA" id="ARBA00022859"/>
    </source>
</evidence>
<evidence type="ECO:0000256" key="1">
    <source>
        <dbReference type="ARBA" id="ARBA00004479"/>
    </source>
</evidence>
<comment type="subcellular location">
    <subcellularLocation>
        <location evidence="1">Membrane</location>
        <topology evidence="1">Single-pass type I membrane protein</topology>
    </subcellularLocation>
</comment>
<evidence type="ECO:0000256" key="7">
    <source>
        <dbReference type="ARBA" id="ARBA00023136"/>
    </source>
</evidence>
<keyword evidence="7 12" id="KW-0472">Membrane</keyword>
<evidence type="ECO:0000256" key="12">
    <source>
        <dbReference type="SAM" id="Phobius"/>
    </source>
</evidence>
<reference evidence="14" key="1">
    <citation type="submission" date="2025-08" db="UniProtKB">
        <authorList>
            <consortium name="Ensembl"/>
        </authorList>
    </citation>
    <scope>IDENTIFICATION</scope>
</reference>
<keyword evidence="15" id="KW-1185">Reference proteome</keyword>
<dbReference type="SMART" id="SM00406">
    <property type="entry name" value="IGv"/>
    <property type="match status" value="1"/>
</dbReference>
<dbReference type="Gene3D" id="2.60.40.10">
    <property type="entry name" value="Immunoglobulins"/>
    <property type="match status" value="1"/>
</dbReference>
<protein>
    <recommendedName>
        <fullName evidence="13">Ig-like domain-containing protein</fullName>
    </recommendedName>
</protein>
<dbReference type="SUPFAM" id="SSF48726">
    <property type="entry name" value="Immunoglobulin"/>
    <property type="match status" value="1"/>
</dbReference>
<evidence type="ECO:0000256" key="11">
    <source>
        <dbReference type="SAM" id="MobiDB-lite"/>
    </source>
</evidence>
<dbReference type="GO" id="GO:0009986">
    <property type="term" value="C:cell surface"/>
    <property type="evidence" value="ECO:0007669"/>
    <property type="project" value="TreeGrafter"/>
</dbReference>
<evidence type="ECO:0000256" key="2">
    <source>
        <dbReference type="ARBA" id="ARBA00022692"/>
    </source>
</evidence>
<dbReference type="InterPro" id="IPR003599">
    <property type="entry name" value="Ig_sub"/>
</dbReference>
<keyword evidence="4" id="KW-0391">Immunity</keyword>
<reference evidence="14" key="2">
    <citation type="submission" date="2025-09" db="UniProtKB">
        <authorList>
            <consortium name="Ensembl"/>
        </authorList>
    </citation>
    <scope>IDENTIFICATION</scope>
</reference>
<dbReference type="PANTHER" id="PTHR11292">
    <property type="entry name" value="T-CELL SURFACE GLYCOPROTEIN CD8 BETA CHAIN"/>
    <property type="match status" value="1"/>
</dbReference>
<feature type="domain" description="Ig-like" evidence="13">
    <location>
        <begin position="52"/>
        <end position="168"/>
    </location>
</feature>